<proteinExistence type="predicted"/>
<keyword evidence="3" id="KW-1185">Reference proteome</keyword>
<evidence type="ECO:0000313" key="3">
    <source>
        <dbReference type="Proteomes" id="UP000467840"/>
    </source>
</evidence>
<dbReference type="EMBL" id="JAAGAX010000001">
    <property type="protein sequence ID" value="KAF2324241.1"/>
    <property type="molecule type" value="Genomic_DNA"/>
</dbReference>
<protein>
    <submittedName>
        <fullName evidence="2">Uncharacterized protein</fullName>
    </submittedName>
</protein>
<comment type="caution">
    <text evidence="2">The sequence shown here is derived from an EMBL/GenBank/DDBJ whole genome shotgun (WGS) entry which is preliminary data.</text>
</comment>
<feature type="compositionally biased region" description="Basic residues" evidence="1">
    <location>
        <begin position="174"/>
        <end position="183"/>
    </location>
</feature>
<name>A0A6A6NGH9_HEVBR</name>
<feature type="region of interest" description="Disordered" evidence="1">
    <location>
        <begin position="153"/>
        <end position="192"/>
    </location>
</feature>
<organism evidence="2 3">
    <name type="scientific">Hevea brasiliensis</name>
    <name type="common">Para rubber tree</name>
    <name type="synonym">Siphonia brasiliensis</name>
    <dbReference type="NCBI Taxonomy" id="3981"/>
    <lineage>
        <taxon>Eukaryota</taxon>
        <taxon>Viridiplantae</taxon>
        <taxon>Streptophyta</taxon>
        <taxon>Embryophyta</taxon>
        <taxon>Tracheophyta</taxon>
        <taxon>Spermatophyta</taxon>
        <taxon>Magnoliopsida</taxon>
        <taxon>eudicotyledons</taxon>
        <taxon>Gunneridae</taxon>
        <taxon>Pentapetalae</taxon>
        <taxon>rosids</taxon>
        <taxon>fabids</taxon>
        <taxon>Malpighiales</taxon>
        <taxon>Euphorbiaceae</taxon>
        <taxon>Crotonoideae</taxon>
        <taxon>Micrandreae</taxon>
        <taxon>Hevea</taxon>
    </lineage>
</organism>
<evidence type="ECO:0000313" key="2">
    <source>
        <dbReference type="EMBL" id="KAF2324241.1"/>
    </source>
</evidence>
<dbReference type="PANTHER" id="PTHR34061:SF2">
    <property type="entry name" value="PROTEIN, PUTATIVE-RELATED"/>
    <property type="match status" value="1"/>
</dbReference>
<dbReference type="PANTHER" id="PTHR34061">
    <property type="entry name" value="PROTEIN, PUTATIVE-RELATED"/>
    <property type="match status" value="1"/>
</dbReference>
<evidence type="ECO:0000256" key="1">
    <source>
        <dbReference type="SAM" id="MobiDB-lite"/>
    </source>
</evidence>
<dbReference type="Proteomes" id="UP000467840">
    <property type="component" value="Chromosome 5"/>
</dbReference>
<gene>
    <name evidence="2" type="ORF">GH714_011045</name>
</gene>
<reference evidence="2 3" key="1">
    <citation type="journal article" date="2020" name="Mol. Plant">
        <title>The Chromosome-Based Rubber Tree Genome Provides New Insights into Spurge Genome Evolution and Rubber Biosynthesis.</title>
        <authorList>
            <person name="Liu J."/>
            <person name="Shi C."/>
            <person name="Shi C.C."/>
            <person name="Li W."/>
            <person name="Zhang Q.J."/>
            <person name="Zhang Y."/>
            <person name="Li K."/>
            <person name="Lu H.F."/>
            <person name="Shi C."/>
            <person name="Zhu S.T."/>
            <person name="Xiao Z.Y."/>
            <person name="Nan H."/>
            <person name="Yue Y."/>
            <person name="Zhu X.G."/>
            <person name="Wu Y."/>
            <person name="Hong X.N."/>
            <person name="Fan G.Y."/>
            <person name="Tong Y."/>
            <person name="Zhang D."/>
            <person name="Mao C.L."/>
            <person name="Liu Y.L."/>
            <person name="Hao S.J."/>
            <person name="Liu W.Q."/>
            <person name="Lv M.Q."/>
            <person name="Zhang H.B."/>
            <person name="Liu Y."/>
            <person name="Hu-Tang G.R."/>
            <person name="Wang J.P."/>
            <person name="Wang J.H."/>
            <person name="Sun Y.H."/>
            <person name="Ni S.B."/>
            <person name="Chen W.B."/>
            <person name="Zhang X.C."/>
            <person name="Jiao Y.N."/>
            <person name="Eichler E.E."/>
            <person name="Li G.H."/>
            <person name="Liu X."/>
            <person name="Gao L.Z."/>
        </authorList>
    </citation>
    <scope>NUCLEOTIDE SEQUENCE [LARGE SCALE GENOMIC DNA]</scope>
    <source>
        <strain evidence="3">cv. GT1</strain>
        <tissue evidence="2">Leaf</tissue>
    </source>
</reference>
<dbReference type="AlphaFoldDB" id="A0A6A6NGH9"/>
<sequence>MKLCLFMVIVNYWLDESQPIMVAMLDKLDQLMICGHNHHVNGMVPACPFSQMKKVLVRVMMFNKSHNSHSFCYNLIFQFMAAATSTSCAGFFNFRSNSDEGRVRPSSTHGSPGCGKLDGVAMWFINGVASAFFASLERCSCIRIATEDDGDEANDAPLIMNDGNLRHDGGTTSSRRRTGKGKKQSTGAFDEY</sequence>
<accession>A0A6A6NGH9</accession>